<organism evidence="2 3">
    <name type="scientific">Mucuna pruriens</name>
    <name type="common">Velvet bean</name>
    <name type="synonym">Dolichos pruriens</name>
    <dbReference type="NCBI Taxonomy" id="157652"/>
    <lineage>
        <taxon>Eukaryota</taxon>
        <taxon>Viridiplantae</taxon>
        <taxon>Streptophyta</taxon>
        <taxon>Embryophyta</taxon>
        <taxon>Tracheophyta</taxon>
        <taxon>Spermatophyta</taxon>
        <taxon>Magnoliopsida</taxon>
        <taxon>eudicotyledons</taxon>
        <taxon>Gunneridae</taxon>
        <taxon>Pentapetalae</taxon>
        <taxon>rosids</taxon>
        <taxon>fabids</taxon>
        <taxon>Fabales</taxon>
        <taxon>Fabaceae</taxon>
        <taxon>Papilionoideae</taxon>
        <taxon>50 kb inversion clade</taxon>
        <taxon>NPAAA clade</taxon>
        <taxon>indigoferoid/millettioid clade</taxon>
        <taxon>Phaseoleae</taxon>
        <taxon>Mucuna</taxon>
    </lineage>
</organism>
<evidence type="ECO:0000313" key="3">
    <source>
        <dbReference type="Proteomes" id="UP000257109"/>
    </source>
</evidence>
<keyword evidence="3" id="KW-1185">Reference proteome</keyword>
<dbReference type="Proteomes" id="UP000257109">
    <property type="component" value="Unassembled WGS sequence"/>
</dbReference>
<sequence>MGNDGVTKVIGVGDVCLQTNMGVQLWLRGVKHAPDFHFNLISMHMFCDGGYDNHFGYGKWKLTKGNLVVAKGETLYTTVHVINLSPTVSLNTEVPNKIWFGKDVKLYDPIEKKLVRSDVQFMEDQTIKDIDKLGDDFDVPPDDNIEKEQEMSQDENLVDAPEQPLVQLKRSNRQRQSYKIEKNLSVTRRPWRVKRGKSGREHLNALKWILKYLHGTSDMRLYFGGDKPTLVGYSDSNMARDIDSRKSTSDYLIKFAKSLLSLQKHANSCFG</sequence>
<feature type="non-terminal residue" evidence="2">
    <location>
        <position position="1"/>
    </location>
</feature>
<evidence type="ECO:0000259" key="1">
    <source>
        <dbReference type="Pfam" id="PF22936"/>
    </source>
</evidence>
<evidence type="ECO:0000313" key="2">
    <source>
        <dbReference type="EMBL" id="RDX73283.1"/>
    </source>
</evidence>
<dbReference type="InterPro" id="IPR054722">
    <property type="entry name" value="PolX-like_BBD"/>
</dbReference>
<dbReference type="Pfam" id="PF22936">
    <property type="entry name" value="Pol_BBD"/>
    <property type="match status" value="1"/>
</dbReference>
<proteinExistence type="predicted"/>
<name>A0A371F561_MUCPR</name>
<gene>
    <name evidence="2" type="ORF">CR513_47131</name>
</gene>
<dbReference type="OrthoDB" id="1727805at2759"/>
<feature type="domain" description="Retrovirus-related Pol polyprotein from transposon TNT 1-94-like beta-barrel" evidence="1">
    <location>
        <begin position="1"/>
        <end position="51"/>
    </location>
</feature>
<accession>A0A371F561</accession>
<reference evidence="2" key="1">
    <citation type="submission" date="2018-05" db="EMBL/GenBank/DDBJ databases">
        <title>Draft genome of Mucuna pruriens seed.</title>
        <authorList>
            <person name="Nnadi N.E."/>
            <person name="Vos R."/>
            <person name="Hasami M.H."/>
            <person name="Devisetty U.K."/>
            <person name="Aguiy J.C."/>
        </authorList>
    </citation>
    <scope>NUCLEOTIDE SEQUENCE [LARGE SCALE GENOMIC DNA]</scope>
    <source>
        <strain evidence="2">JCA_2017</strain>
    </source>
</reference>
<dbReference type="AlphaFoldDB" id="A0A371F561"/>
<protein>
    <recommendedName>
        <fullName evidence="1">Retrovirus-related Pol polyprotein from transposon TNT 1-94-like beta-barrel domain-containing protein</fullName>
    </recommendedName>
</protein>
<comment type="caution">
    <text evidence="2">The sequence shown here is derived from an EMBL/GenBank/DDBJ whole genome shotgun (WGS) entry which is preliminary data.</text>
</comment>
<dbReference type="EMBL" id="QJKJ01010578">
    <property type="protein sequence ID" value="RDX73283.1"/>
    <property type="molecule type" value="Genomic_DNA"/>
</dbReference>